<dbReference type="Gene3D" id="1.10.3720.10">
    <property type="entry name" value="MetI-like"/>
    <property type="match status" value="1"/>
</dbReference>
<comment type="subcellular location">
    <subcellularLocation>
        <location evidence="1 7">Cell membrane</location>
        <topology evidence="1 7">Multi-pass membrane protein</topology>
    </subcellularLocation>
</comment>
<evidence type="ECO:0000313" key="10">
    <source>
        <dbReference type="Proteomes" id="UP000470246"/>
    </source>
</evidence>
<dbReference type="GO" id="GO:0055085">
    <property type="term" value="P:transmembrane transport"/>
    <property type="evidence" value="ECO:0007669"/>
    <property type="project" value="InterPro"/>
</dbReference>
<dbReference type="SUPFAM" id="SSF161098">
    <property type="entry name" value="MetI-like"/>
    <property type="match status" value="1"/>
</dbReference>
<dbReference type="PANTHER" id="PTHR30151:SF0">
    <property type="entry name" value="ABC TRANSPORTER PERMEASE PROTEIN MJ0413-RELATED"/>
    <property type="match status" value="1"/>
</dbReference>
<dbReference type="Pfam" id="PF00528">
    <property type="entry name" value="BPD_transp_1"/>
    <property type="match status" value="1"/>
</dbReference>
<keyword evidence="4 7" id="KW-0812">Transmembrane</keyword>
<feature type="transmembrane region" description="Helical" evidence="7">
    <location>
        <begin position="182"/>
        <end position="203"/>
    </location>
</feature>
<evidence type="ECO:0000256" key="7">
    <source>
        <dbReference type="RuleBase" id="RU363032"/>
    </source>
</evidence>
<dbReference type="PROSITE" id="PS50928">
    <property type="entry name" value="ABC_TM1"/>
    <property type="match status" value="1"/>
</dbReference>
<proteinExistence type="inferred from homology"/>
<dbReference type="InterPro" id="IPR000515">
    <property type="entry name" value="MetI-like"/>
</dbReference>
<comment type="similarity">
    <text evidence="7">Belongs to the binding-protein-dependent transport system permease family.</text>
</comment>
<feature type="domain" description="ABC transmembrane type-1" evidence="8">
    <location>
        <begin position="57"/>
        <end position="241"/>
    </location>
</feature>
<evidence type="ECO:0000256" key="3">
    <source>
        <dbReference type="ARBA" id="ARBA00022475"/>
    </source>
</evidence>
<keyword evidence="3" id="KW-1003">Cell membrane</keyword>
<dbReference type="EMBL" id="JAAGWF010000011">
    <property type="protein sequence ID" value="NEK58640.1"/>
    <property type="molecule type" value="Genomic_DNA"/>
</dbReference>
<evidence type="ECO:0000256" key="2">
    <source>
        <dbReference type="ARBA" id="ARBA00022448"/>
    </source>
</evidence>
<evidence type="ECO:0000256" key="1">
    <source>
        <dbReference type="ARBA" id="ARBA00004651"/>
    </source>
</evidence>
<evidence type="ECO:0000256" key="5">
    <source>
        <dbReference type="ARBA" id="ARBA00022989"/>
    </source>
</evidence>
<keyword evidence="5 7" id="KW-1133">Transmembrane helix</keyword>
<name>A0A7K3W1W8_9ACTN</name>
<evidence type="ECO:0000259" key="8">
    <source>
        <dbReference type="PROSITE" id="PS50928"/>
    </source>
</evidence>
<feature type="transmembrane region" description="Helical" evidence="7">
    <location>
        <begin position="6"/>
        <end position="23"/>
    </location>
</feature>
<dbReference type="InterPro" id="IPR035906">
    <property type="entry name" value="MetI-like_sf"/>
</dbReference>
<feature type="transmembrane region" description="Helical" evidence="7">
    <location>
        <begin position="123"/>
        <end position="142"/>
    </location>
</feature>
<dbReference type="PANTHER" id="PTHR30151">
    <property type="entry name" value="ALKANE SULFONATE ABC TRANSPORTER-RELATED, MEMBRANE SUBUNIT"/>
    <property type="match status" value="1"/>
</dbReference>
<feature type="transmembrane region" description="Helical" evidence="7">
    <location>
        <begin position="215"/>
        <end position="240"/>
    </location>
</feature>
<protein>
    <submittedName>
        <fullName evidence="9">ABC transporter permease</fullName>
    </submittedName>
</protein>
<comment type="caution">
    <text evidence="9">The sequence shown here is derived from an EMBL/GenBank/DDBJ whole genome shotgun (WGS) entry which is preliminary data.</text>
</comment>
<sequence>MGASPVVLGAIGLLALVALFEILPRIGVLNRRFFPTSTEIGSALIDQVQQSEFWVALLDTLQGWALGLAIAAVAGVVLGIIIGSSQLLRDITASTIEFVRPIPSVALIPLAVLLFGTSIESKLLLVVYAAFFQMLIQVLYGVQDVDPVAQDTARAYRFSFVARVRYVTWPTALPYVMTGLRLSAAVALILAVTAELVIGNPGIGNRLAVAQSSGAIAATYALVVVAGLLGVIVNLVFRFIERRALSWHPSQRGEVAV</sequence>
<feature type="transmembrane region" description="Helical" evidence="7">
    <location>
        <begin position="64"/>
        <end position="86"/>
    </location>
</feature>
<evidence type="ECO:0000313" key="9">
    <source>
        <dbReference type="EMBL" id="NEK58640.1"/>
    </source>
</evidence>
<organism evidence="9 10">
    <name type="scientific">Geodermatophilus sabuli</name>
    <dbReference type="NCBI Taxonomy" id="1564158"/>
    <lineage>
        <taxon>Bacteria</taxon>
        <taxon>Bacillati</taxon>
        <taxon>Actinomycetota</taxon>
        <taxon>Actinomycetes</taxon>
        <taxon>Geodermatophilales</taxon>
        <taxon>Geodermatophilaceae</taxon>
        <taxon>Geodermatophilus</taxon>
    </lineage>
</organism>
<evidence type="ECO:0000256" key="6">
    <source>
        <dbReference type="ARBA" id="ARBA00023136"/>
    </source>
</evidence>
<keyword evidence="6 7" id="KW-0472">Membrane</keyword>
<dbReference type="CDD" id="cd06261">
    <property type="entry name" value="TM_PBP2"/>
    <property type="match status" value="1"/>
</dbReference>
<evidence type="ECO:0000256" key="4">
    <source>
        <dbReference type="ARBA" id="ARBA00022692"/>
    </source>
</evidence>
<feature type="transmembrane region" description="Helical" evidence="7">
    <location>
        <begin position="98"/>
        <end position="116"/>
    </location>
</feature>
<dbReference type="AlphaFoldDB" id="A0A7K3W1W8"/>
<keyword evidence="10" id="KW-1185">Reference proteome</keyword>
<dbReference type="Proteomes" id="UP000470246">
    <property type="component" value="Unassembled WGS sequence"/>
</dbReference>
<keyword evidence="2 7" id="KW-0813">Transport</keyword>
<accession>A0A7K3W1W8</accession>
<dbReference type="GO" id="GO:0005886">
    <property type="term" value="C:plasma membrane"/>
    <property type="evidence" value="ECO:0007669"/>
    <property type="project" value="UniProtKB-SubCell"/>
</dbReference>
<reference evidence="9 10" key="1">
    <citation type="submission" date="2020-02" db="EMBL/GenBank/DDBJ databases">
        <title>Geodermatophilus sabuli CPCC 205279 I12A-02694.</title>
        <authorList>
            <person name="Jiang Z."/>
        </authorList>
    </citation>
    <scope>NUCLEOTIDE SEQUENCE [LARGE SCALE GENOMIC DNA]</scope>
    <source>
        <strain evidence="9 10">I12A-02694</strain>
    </source>
</reference>
<gene>
    <name evidence="9" type="ORF">GCU56_12255</name>
</gene>